<dbReference type="Proteomes" id="UP000321080">
    <property type="component" value="Unassembled WGS sequence"/>
</dbReference>
<dbReference type="NCBIfam" id="TIGR04183">
    <property type="entry name" value="Por_Secre_tail"/>
    <property type="match status" value="1"/>
</dbReference>
<accession>A0A5C7GKV1</accession>
<dbReference type="SUPFAM" id="SSF51126">
    <property type="entry name" value="Pectin lyase-like"/>
    <property type="match status" value="1"/>
</dbReference>
<dbReference type="Pfam" id="PF18962">
    <property type="entry name" value="Por_Secre_tail"/>
    <property type="match status" value="1"/>
</dbReference>
<name>A0A5C7GKV1_9FLAO</name>
<dbReference type="OrthoDB" id="1407599at2"/>
<protein>
    <submittedName>
        <fullName evidence="3">T9SS type A sorting domain-containing protein</fullName>
    </submittedName>
</protein>
<sequence length="555" mass="60631">MGKRSCSSLLKLIRISMSHICTYILVVFVSISNVFSQSLPADITFFNPTIGASVQTINPSAGTGDDSQTFINAINTVNASGGGRVIVNAGTYRVLEVPLKSNVHIEVDSNVTLLPYNYISNNKSLFDADSNSGISNFSIVGIGGDFNIDFASLQPDARIRAISFKFCSNFKVANFNINDNNTVFSGLIFGSNHVTISTPDGNRIQSIRGVPNGGIIENVSITNAHYGYGLIQTQSGKNLLFRNLNGIGGATLRLETGYSLIQYTELFDFEDLKLDNIWARNIECTNGQSALQLSPHTLDQGYFNVSGVIGNSCETAVVWSSGFTTDDEEANGLTPGSYNSTSKIRDVTSTFGQNAQLHKSKRLRYIPCALRVERSGGIGIATTLNVDGESRTGPAIGAVIRQADKPGDYDLDFPVTEVTANGYNINAYYLPQNAFFVDSYDDYEICNESVSGLSFWIPVDERNTPNSRNPLENGLSVEEESSGILKVYPNPSSGLLSFRVPKDLIIKNIQIKNLLGKEVFKDRIINKKTIDLGFLSKGVYLLYIDDNYKQKIVLN</sequence>
<comment type="caution">
    <text evidence="3">The sequence shown here is derived from an EMBL/GenBank/DDBJ whole genome shotgun (WGS) entry which is preliminary data.</text>
</comment>
<dbReference type="AlphaFoldDB" id="A0A5C7GKV1"/>
<dbReference type="EMBL" id="VRKQ01000008">
    <property type="protein sequence ID" value="TXG39096.1"/>
    <property type="molecule type" value="Genomic_DNA"/>
</dbReference>
<dbReference type="Gene3D" id="2.160.20.10">
    <property type="entry name" value="Single-stranded right-handed beta-helix, Pectin lyase-like"/>
    <property type="match status" value="1"/>
</dbReference>
<dbReference type="InterPro" id="IPR026444">
    <property type="entry name" value="Secre_tail"/>
</dbReference>
<feature type="domain" description="Secretion system C-terminal sorting" evidence="2">
    <location>
        <begin position="487"/>
        <end position="551"/>
    </location>
</feature>
<reference evidence="3 4" key="1">
    <citation type="submission" date="2019-08" db="EMBL/GenBank/DDBJ databases">
        <title>Seonamhaeicola sediminis sp. nov., isolated from marine sediment.</title>
        <authorList>
            <person name="Cao W.R."/>
        </authorList>
    </citation>
    <scope>NUCLEOTIDE SEQUENCE [LARGE SCALE GENOMIC DNA]</scope>
    <source>
        <strain evidence="3 4">1505</strain>
    </source>
</reference>
<keyword evidence="1" id="KW-0732">Signal</keyword>
<gene>
    <name evidence="3" type="ORF">FUA22_04240</name>
</gene>
<dbReference type="InterPro" id="IPR012334">
    <property type="entry name" value="Pectin_lyas_fold"/>
</dbReference>
<evidence type="ECO:0000256" key="1">
    <source>
        <dbReference type="ARBA" id="ARBA00022729"/>
    </source>
</evidence>
<evidence type="ECO:0000259" key="2">
    <source>
        <dbReference type="Pfam" id="PF18962"/>
    </source>
</evidence>
<evidence type="ECO:0000313" key="3">
    <source>
        <dbReference type="EMBL" id="TXG39096.1"/>
    </source>
</evidence>
<evidence type="ECO:0000313" key="4">
    <source>
        <dbReference type="Proteomes" id="UP000321080"/>
    </source>
</evidence>
<organism evidence="3 4">
    <name type="scientific">Seonamhaeicola maritimus</name>
    <dbReference type="NCBI Taxonomy" id="2591822"/>
    <lineage>
        <taxon>Bacteria</taxon>
        <taxon>Pseudomonadati</taxon>
        <taxon>Bacteroidota</taxon>
        <taxon>Flavobacteriia</taxon>
        <taxon>Flavobacteriales</taxon>
        <taxon>Flavobacteriaceae</taxon>
    </lineage>
</organism>
<proteinExistence type="predicted"/>
<keyword evidence="4" id="KW-1185">Reference proteome</keyword>
<dbReference type="InterPro" id="IPR011050">
    <property type="entry name" value="Pectin_lyase_fold/virulence"/>
</dbReference>